<dbReference type="EMBL" id="BAAAMY010000007">
    <property type="protein sequence ID" value="GAA1925684.1"/>
    <property type="molecule type" value="Genomic_DNA"/>
</dbReference>
<reference evidence="5" key="1">
    <citation type="journal article" date="2019" name="Int. J. Syst. Evol. Microbiol.">
        <title>The Global Catalogue of Microorganisms (GCM) 10K type strain sequencing project: providing services to taxonomists for standard genome sequencing and annotation.</title>
        <authorList>
            <consortium name="The Broad Institute Genomics Platform"/>
            <consortium name="The Broad Institute Genome Sequencing Center for Infectious Disease"/>
            <person name="Wu L."/>
            <person name="Ma J."/>
        </authorList>
    </citation>
    <scope>NUCLEOTIDE SEQUENCE [LARGE SCALE GENOMIC DNA]</scope>
    <source>
        <strain evidence="5">JCM 14046</strain>
    </source>
</reference>
<protein>
    <submittedName>
        <fullName evidence="4">Adenylate/guanylate cyclase domain-containing protein</fullName>
    </submittedName>
</protein>
<dbReference type="InterPro" id="IPR029787">
    <property type="entry name" value="Nucleotide_cyclase"/>
</dbReference>
<dbReference type="PROSITE" id="PS50125">
    <property type="entry name" value="GUANYLATE_CYCLASE_2"/>
    <property type="match status" value="1"/>
</dbReference>
<dbReference type="InterPro" id="IPR050697">
    <property type="entry name" value="Adenylyl/Guanylyl_Cyclase_3/4"/>
</dbReference>
<dbReference type="Proteomes" id="UP001501612">
    <property type="component" value="Unassembled WGS sequence"/>
</dbReference>
<proteinExistence type="inferred from homology"/>
<dbReference type="CDD" id="cd07302">
    <property type="entry name" value="CHD"/>
    <property type="match status" value="1"/>
</dbReference>
<feature type="domain" description="Guanylate cyclase" evidence="3">
    <location>
        <begin position="198"/>
        <end position="307"/>
    </location>
</feature>
<dbReference type="Pfam" id="PF00211">
    <property type="entry name" value="Guanylate_cyc"/>
    <property type="match status" value="1"/>
</dbReference>
<dbReference type="PANTHER" id="PTHR43081:SF1">
    <property type="entry name" value="ADENYLATE CYCLASE, TERMINAL-DIFFERENTIATION SPECIFIC"/>
    <property type="match status" value="1"/>
</dbReference>
<evidence type="ECO:0000259" key="3">
    <source>
        <dbReference type="PROSITE" id="PS50125"/>
    </source>
</evidence>
<dbReference type="PANTHER" id="PTHR43081">
    <property type="entry name" value="ADENYLATE CYCLASE, TERMINAL-DIFFERENTIATION SPECIFIC-RELATED"/>
    <property type="match status" value="1"/>
</dbReference>
<comment type="similarity">
    <text evidence="1">Belongs to the adenylyl cyclase class-3 family.</text>
</comment>
<evidence type="ECO:0000313" key="5">
    <source>
        <dbReference type="Proteomes" id="UP001501612"/>
    </source>
</evidence>
<keyword evidence="5" id="KW-1185">Reference proteome</keyword>
<dbReference type="SUPFAM" id="SSF55073">
    <property type="entry name" value="Nucleotide cyclase"/>
    <property type="match status" value="1"/>
</dbReference>
<evidence type="ECO:0000256" key="1">
    <source>
        <dbReference type="ARBA" id="ARBA00005381"/>
    </source>
</evidence>
<dbReference type="Gene3D" id="3.30.70.1230">
    <property type="entry name" value="Nucleotide cyclase"/>
    <property type="match status" value="1"/>
</dbReference>
<comment type="caution">
    <text evidence="4">The sequence shown here is derived from an EMBL/GenBank/DDBJ whole genome shotgun (WGS) entry which is preliminary data.</text>
</comment>
<sequence length="353" mass="38119">MTMAPDPEGRDQRSRLEEAILGERPTLTGAEVVERAGVDPDQARRLWRSLGFPELDGEPGSTDAGGTTTTIGFTEADVAAVRDLYATAGEGLIDLDTAVNLTRAVGQTMSRLAEWEVATLVTRIEELEAQGYGVTAREDGTAGTPPTRADLALRLVKDIGSGFETMLVYAWRRHLAAAVARLEALGAADEDLHVAHVTVGFADIVSFTALSNTLEHDRIGDLVELFEQRCHDVVRNDRGRVIKSIGDSVLFLHDDPVGAMRSAEGIIRVIGKDRKMPDVRVGLASGTVSLRMGDVFGPPVNLAARLTAVARRNRVIIDAATAELLPPSYETWRLPARPVRGFGLIEPVAVRRS</sequence>
<feature type="region of interest" description="Disordered" evidence="2">
    <location>
        <begin position="1"/>
        <end position="25"/>
    </location>
</feature>
<evidence type="ECO:0000256" key="2">
    <source>
        <dbReference type="SAM" id="MobiDB-lite"/>
    </source>
</evidence>
<dbReference type="InterPro" id="IPR001054">
    <property type="entry name" value="A/G_cyclase"/>
</dbReference>
<accession>A0ABP5B1I6</accession>
<name>A0ABP5B1I6_9ACTN</name>
<gene>
    <name evidence="4" type="ORF">GCM10009737_29300</name>
</gene>
<feature type="compositionally biased region" description="Basic and acidic residues" evidence="2">
    <location>
        <begin position="7"/>
        <end position="18"/>
    </location>
</feature>
<evidence type="ECO:0000313" key="4">
    <source>
        <dbReference type="EMBL" id="GAA1925684.1"/>
    </source>
</evidence>
<organism evidence="4 5">
    <name type="scientific">Nocardioides lentus</name>
    <dbReference type="NCBI Taxonomy" id="338077"/>
    <lineage>
        <taxon>Bacteria</taxon>
        <taxon>Bacillati</taxon>
        <taxon>Actinomycetota</taxon>
        <taxon>Actinomycetes</taxon>
        <taxon>Propionibacteriales</taxon>
        <taxon>Nocardioidaceae</taxon>
        <taxon>Nocardioides</taxon>
    </lineage>
</organism>